<evidence type="ECO:0000313" key="1">
    <source>
        <dbReference type="EMBL" id="XPM65285.1"/>
    </source>
</evidence>
<proteinExistence type="predicted"/>
<sequence>MRQVLLNLLGNAIKFTDSGSVVLRVDVREIQASPYRLACILP</sequence>
<dbReference type="Proteomes" id="UP000095472">
    <property type="component" value="Chromosome"/>
</dbReference>
<evidence type="ECO:0000313" key="2">
    <source>
        <dbReference type="Proteomes" id="UP000095472"/>
    </source>
</evidence>
<dbReference type="EMBL" id="CP182909">
    <property type="protein sequence ID" value="XPM65285.1"/>
    <property type="molecule type" value="Genomic_DNA"/>
</dbReference>
<protein>
    <submittedName>
        <fullName evidence="1">Uncharacterized protein</fullName>
    </submittedName>
</protein>
<accession>A0ACD5GWC4</accession>
<name>A0ACD5GWC4_9CYAN</name>
<gene>
    <name evidence="1" type="ORF">BH720_005885</name>
</gene>
<reference evidence="1 2" key="1">
    <citation type="journal article" date="2016" name="Genome Announc.">
        <title>Draft Genome Sequence of the Thermotolerant Cyanobacterium Desertifilum sp. IPPAS B-1220.</title>
        <authorList>
            <person name="Mironov K.S."/>
            <person name="Sinetova M.A."/>
            <person name="Bolatkhan K."/>
            <person name="Zayadan B.K."/>
            <person name="Ustinova V.V."/>
            <person name="Kupriyanova E.V."/>
            <person name="Skrypnik A.N."/>
            <person name="Gogoleva N.E."/>
            <person name="Gogolev Y.V."/>
            <person name="Los D.A."/>
        </authorList>
    </citation>
    <scope>NUCLEOTIDE SEQUENCE [LARGE SCALE GENOMIC DNA]</scope>
    <source>
        <strain evidence="1 2">IPPAS B-1220</strain>
    </source>
</reference>
<organism evidence="1 2">
    <name type="scientific">Desertifilum tharense IPPAS B-1220</name>
    <dbReference type="NCBI Taxonomy" id="1781255"/>
    <lineage>
        <taxon>Bacteria</taxon>
        <taxon>Bacillati</taxon>
        <taxon>Cyanobacteriota</taxon>
        <taxon>Cyanophyceae</taxon>
        <taxon>Desertifilales</taxon>
        <taxon>Desertifilaceae</taxon>
        <taxon>Desertifilum</taxon>
    </lineage>
</organism>
<keyword evidence="2" id="KW-1185">Reference proteome</keyword>